<reference evidence="3" key="1">
    <citation type="submission" date="2013-03" db="EMBL/GenBank/DDBJ databases">
        <title>The Genome Sequence of Anopheles epiroticus epiroticus2.</title>
        <authorList>
            <consortium name="The Broad Institute Genomics Platform"/>
            <person name="Neafsey D.E."/>
            <person name="Howell P."/>
            <person name="Walker B."/>
            <person name="Young S.K."/>
            <person name="Zeng Q."/>
            <person name="Gargeya S."/>
            <person name="Fitzgerald M."/>
            <person name="Haas B."/>
            <person name="Abouelleil A."/>
            <person name="Allen A.W."/>
            <person name="Alvarado L."/>
            <person name="Arachchi H.M."/>
            <person name="Berlin A.M."/>
            <person name="Chapman S.B."/>
            <person name="Gainer-Dewar J."/>
            <person name="Goldberg J."/>
            <person name="Griggs A."/>
            <person name="Gujja S."/>
            <person name="Hansen M."/>
            <person name="Howarth C."/>
            <person name="Imamovic A."/>
            <person name="Ireland A."/>
            <person name="Larimer J."/>
            <person name="McCowan C."/>
            <person name="Murphy C."/>
            <person name="Pearson M."/>
            <person name="Poon T.W."/>
            <person name="Priest M."/>
            <person name="Roberts A."/>
            <person name="Saif S."/>
            <person name="Shea T."/>
            <person name="Sisk P."/>
            <person name="Sykes S."/>
            <person name="Wortman J."/>
            <person name="Nusbaum C."/>
            <person name="Birren B."/>
        </authorList>
    </citation>
    <scope>NUCLEOTIDE SEQUENCE [LARGE SCALE GENOMIC DNA]</scope>
    <source>
        <strain evidence="3">Epiroticus2</strain>
    </source>
</reference>
<dbReference type="VEuPathDB" id="VectorBase:AEPI007107"/>
<evidence type="ECO:0000256" key="1">
    <source>
        <dbReference type="SAM" id="Coils"/>
    </source>
</evidence>
<proteinExistence type="predicted"/>
<feature type="coiled-coil region" evidence="1">
    <location>
        <begin position="219"/>
        <end position="246"/>
    </location>
</feature>
<dbReference type="Proteomes" id="UP000075885">
    <property type="component" value="Unassembled WGS sequence"/>
</dbReference>
<dbReference type="AlphaFoldDB" id="A0A182PJJ3"/>
<keyword evidence="1" id="KW-0175">Coiled coil</keyword>
<protein>
    <submittedName>
        <fullName evidence="2">Uncharacterized protein</fullName>
    </submittedName>
</protein>
<dbReference type="EnsemblMetazoa" id="AEPI007107-RA">
    <property type="protein sequence ID" value="AEPI007107-PA"/>
    <property type="gene ID" value="AEPI007107"/>
</dbReference>
<reference evidence="2" key="2">
    <citation type="submission" date="2020-05" db="UniProtKB">
        <authorList>
            <consortium name="EnsemblMetazoa"/>
        </authorList>
    </citation>
    <scope>IDENTIFICATION</scope>
    <source>
        <strain evidence="2">Epiroticus2</strain>
    </source>
</reference>
<sequence length="246" mass="27199">MDSSGITRNYQLLTVLARRICSLVICLIKHAQQEYGPVQNSLRQTLLPMHRTLTDFLFGPPHASQQSFQLRGSTSSFVSLPSMPQCVKQPSCHHRTTVDRFPSLQRDSITLPEDVTPPLGTPPPSPAASWANTPLGFTSTPLPPTIGRSHQHRYAPFALINQLLTVMRTANDCNLSNVTDRYANDPVFCERILHELDELRSLIVPASGGAPSDGSGQAVRALLDRVEQAEITLSMLMQNLEQLQNH</sequence>
<evidence type="ECO:0000313" key="3">
    <source>
        <dbReference type="Proteomes" id="UP000075885"/>
    </source>
</evidence>
<organism evidence="2 3">
    <name type="scientific">Anopheles epiroticus</name>
    <dbReference type="NCBI Taxonomy" id="199890"/>
    <lineage>
        <taxon>Eukaryota</taxon>
        <taxon>Metazoa</taxon>
        <taxon>Ecdysozoa</taxon>
        <taxon>Arthropoda</taxon>
        <taxon>Hexapoda</taxon>
        <taxon>Insecta</taxon>
        <taxon>Pterygota</taxon>
        <taxon>Neoptera</taxon>
        <taxon>Endopterygota</taxon>
        <taxon>Diptera</taxon>
        <taxon>Nematocera</taxon>
        <taxon>Culicoidea</taxon>
        <taxon>Culicidae</taxon>
        <taxon>Anophelinae</taxon>
        <taxon>Anopheles</taxon>
    </lineage>
</organism>
<keyword evidence="3" id="KW-1185">Reference proteome</keyword>
<evidence type="ECO:0000313" key="2">
    <source>
        <dbReference type="EnsemblMetazoa" id="AEPI007107-PA"/>
    </source>
</evidence>
<name>A0A182PJJ3_9DIPT</name>
<accession>A0A182PJJ3</accession>